<name>A0ABD0YDE9_UMBPY</name>
<feature type="signal peptide" evidence="1">
    <location>
        <begin position="1"/>
        <end position="22"/>
    </location>
</feature>
<keyword evidence="4" id="KW-1185">Reference proteome</keyword>
<dbReference type="EMBL" id="JAGEUA010000001">
    <property type="protein sequence ID" value="KAL1023986.1"/>
    <property type="molecule type" value="Genomic_DNA"/>
</dbReference>
<dbReference type="Proteomes" id="UP001557470">
    <property type="component" value="Unassembled WGS sequence"/>
</dbReference>
<dbReference type="AlphaFoldDB" id="A0ABD0YDE9"/>
<feature type="chain" id="PRO_5044745333" description="SEA domain-containing protein" evidence="1">
    <location>
        <begin position="23"/>
        <end position="496"/>
    </location>
</feature>
<reference evidence="3 4" key="1">
    <citation type="submission" date="2024-06" db="EMBL/GenBank/DDBJ databases">
        <authorList>
            <person name="Pan Q."/>
            <person name="Wen M."/>
            <person name="Jouanno E."/>
            <person name="Zahm M."/>
            <person name="Klopp C."/>
            <person name="Cabau C."/>
            <person name="Louis A."/>
            <person name="Berthelot C."/>
            <person name="Parey E."/>
            <person name="Roest Crollius H."/>
            <person name="Montfort J."/>
            <person name="Robinson-Rechavi M."/>
            <person name="Bouchez O."/>
            <person name="Lampietro C."/>
            <person name="Lopez Roques C."/>
            <person name="Donnadieu C."/>
            <person name="Postlethwait J."/>
            <person name="Bobe J."/>
            <person name="Verreycken H."/>
            <person name="Guiguen Y."/>
        </authorList>
    </citation>
    <scope>NUCLEOTIDE SEQUENCE [LARGE SCALE GENOMIC DNA]</scope>
    <source>
        <strain evidence="3">Up_M1</strain>
        <tissue evidence="3">Testis</tissue>
    </source>
</reference>
<comment type="caution">
    <text evidence="3">The sequence shown here is derived from an EMBL/GenBank/DDBJ whole genome shotgun (WGS) entry which is preliminary data.</text>
</comment>
<feature type="domain" description="SEA" evidence="2">
    <location>
        <begin position="205"/>
        <end position="314"/>
    </location>
</feature>
<dbReference type="Pfam" id="PF01390">
    <property type="entry name" value="SEA"/>
    <property type="match status" value="2"/>
</dbReference>
<evidence type="ECO:0000256" key="1">
    <source>
        <dbReference type="SAM" id="SignalP"/>
    </source>
</evidence>
<evidence type="ECO:0000259" key="2">
    <source>
        <dbReference type="PROSITE" id="PS50024"/>
    </source>
</evidence>
<dbReference type="PROSITE" id="PS50024">
    <property type="entry name" value="SEA"/>
    <property type="match status" value="2"/>
</dbReference>
<gene>
    <name evidence="3" type="ORF">UPYG_G00049920</name>
</gene>
<proteinExistence type="predicted"/>
<evidence type="ECO:0000313" key="3">
    <source>
        <dbReference type="EMBL" id="KAL1023986.1"/>
    </source>
</evidence>
<sequence length="496" mass="48751">MAEMEHLMILLLLSGLVTTTSAQTTSNSSTKASASTQATSPASTISTASASIGASTPASTIATASASTGASTRTSTISTASASTGASTLASTISATSASIGASTPASTIATASASTGASTRTSTISTASASTGASTLASTISATSASVGASTPASTIVTASASTGASTQTSTISTASASTVSSSSTAGATASITTLTTIPINSPSSTEGSLGLQFSLNQIFTSDLSNTSSPAFQSLSNTVVTAVNNIYSKIFPAFKRSFVRSFTSGSVVANMTLVFNTTASTPNTTSALAAFNNVTGLDVIANSTSVFVVPASSVPTVPASTVSSSSSAGATASITTLTTIPTNAPSSTEGSLGLQFSLNQTFISDLSNSSSPAFQNLANTVVTAVNKAYFTFFPATFKRSLVRSFTNGSTVTNMTLVFNDASSVPSLASAMAAFNNVTGLNVIANSTSVSLTTTSSTTSPPFATSSGGALQPTGFSLVALPVTLALLMVQLSRSV</sequence>
<feature type="domain" description="SEA" evidence="2">
    <location>
        <begin position="347"/>
        <end position="457"/>
    </location>
</feature>
<dbReference type="SMART" id="SM00200">
    <property type="entry name" value="SEA"/>
    <property type="match status" value="2"/>
</dbReference>
<evidence type="ECO:0000313" key="4">
    <source>
        <dbReference type="Proteomes" id="UP001557470"/>
    </source>
</evidence>
<dbReference type="SUPFAM" id="SSF82671">
    <property type="entry name" value="SEA domain"/>
    <property type="match status" value="2"/>
</dbReference>
<dbReference type="InterPro" id="IPR036364">
    <property type="entry name" value="SEA_dom_sf"/>
</dbReference>
<keyword evidence="1" id="KW-0732">Signal</keyword>
<organism evidence="3 4">
    <name type="scientific">Umbra pygmaea</name>
    <name type="common">Eastern mudminnow</name>
    <dbReference type="NCBI Taxonomy" id="75934"/>
    <lineage>
        <taxon>Eukaryota</taxon>
        <taxon>Metazoa</taxon>
        <taxon>Chordata</taxon>
        <taxon>Craniata</taxon>
        <taxon>Vertebrata</taxon>
        <taxon>Euteleostomi</taxon>
        <taxon>Actinopterygii</taxon>
        <taxon>Neopterygii</taxon>
        <taxon>Teleostei</taxon>
        <taxon>Protacanthopterygii</taxon>
        <taxon>Esociformes</taxon>
        <taxon>Umbridae</taxon>
        <taxon>Umbra</taxon>
    </lineage>
</organism>
<accession>A0ABD0YDE9</accession>
<dbReference type="Gene3D" id="3.30.70.960">
    <property type="entry name" value="SEA domain"/>
    <property type="match status" value="2"/>
</dbReference>
<protein>
    <recommendedName>
        <fullName evidence="2">SEA domain-containing protein</fullName>
    </recommendedName>
</protein>
<dbReference type="InterPro" id="IPR000082">
    <property type="entry name" value="SEA_dom"/>
</dbReference>